<reference evidence="1 2" key="1">
    <citation type="journal article" date="2014" name="Agronomy (Basel)">
        <title>A Draft Genome Sequence for Ensete ventricosum, the Drought-Tolerant Tree Against Hunger.</title>
        <authorList>
            <person name="Harrison J."/>
            <person name="Moore K.A."/>
            <person name="Paszkiewicz K."/>
            <person name="Jones T."/>
            <person name="Grant M."/>
            <person name="Ambacheew D."/>
            <person name="Muzemil S."/>
            <person name="Studholme D.J."/>
        </authorList>
    </citation>
    <scope>NUCLEOTIDE SEQUENCE [LARGE SCALE GENOMIC DNA]</scope>
</reference>
<evidence type="ECO:0000313" key="2">
    <source>
        <dbReference type="Proteomes" id="UP000287651"/>
    </source>
</evidence>
<proteinExistence type="predicted"/>
<dbReference type="Proteomes" id="UP000287651">
    <property type="component" value="Unassembled WGS sequence"/>
</dbReference>
<dbReference type="AlphaFoldDB" id="A0A426WW05"/>
<name>A0A426WW05_ENSVE</name>
<gene>
    <name evidence="1" type="ORF">B296_00052441</name>
</gene>
<protein>
    <submittedName>
        <fullName evidence="1">Uncharacterized protein</fullName>
    </submittedName>
</protein>
<comment type="caution">
    <text evidence="1">The sequence shown here is derived from an EMBL/GenBank/DDBJ whole genome shotgun (WGS) entry which is preliminary data.</text>
</comment>
<accession>A0A426WW05</accession>
<sequence>MRLHGSSDGRGGRVLRQGTTRVAVGDSDVVAWQVRLRLRRRKAMVIAEGDGIVGSGYGSKRLRPEAGD</sequence>
<organism evidence="1 2">
    <name type="scientific">Ensete ventricosum</name>
    <name type="common">Abyssinian banana</name>
    <name type="synonym">Musa ensete</name>
    <dbReference type="NCBI Taxonomy" id="4639"/>
    <lineage>
        <taxon>Eukaryota</taxon>
        <taxon>Viridiplantae</taxon>
        <taxon>Streptophyta</taxon>
        <taxon>Embryophyta</taxon>
        <taxon>Tracheophyta</taxon>
        <taxon>Spermatophyta</taxon>
        <taxon>Magnoliopsida</taxon>
        <taxon>Liliopsida</taxon>
        <taxon>Zingiberales</taxon>
        <taxon>Musaceae</taxon>
        <taxon>Ensete</taxon>
    </lineage>
</organism>
<evidence type="ECO:0000313" key="1">
    <source>
        <dbReference type="EMBL" id="RRT31381.1"/>
    </source>
</evidence>
<dbReference type="EMBL" id="AMZH03040608">
    <property type="protein sequence ID" value="RRT31381.1"/>
    <property type="molecule type" value="Genomic_DNA"/>
</dbReference>